<dbReference type="EMBL" id="JACCBJ010000001">
    <property type="protein sequence ID" value="NYD74913.1"/>
    <property type="molecule type" value="Genomic_DNA"/>
</dbReference>
<proteinExistence type="predicted"/>
<keyword evidence="1" id="KW-0472">Membrane</keyword>
<feature type="transmembrane region" description="Helical" evidence="1">
    <location>
        <begin position="227"/>
        <end position="251"/>
    </location>
</feature>
<reference evidence="3 4" key="1">
    <citation type="submission" date="2020-07" db="EMBL/GenBank/DDBJ databases">
        <title>Sequencing the genomes of 1000 actinobacteria strains.</title>
        <authorList>
            <person name="Klenk H.-P."/>
        </authorList>
    </citation>
    <scope>NUCLEOTIDE SEQUENCE [LARGE SCALE GENOMIC DNA]</scope>
    <source>
        <strain evidence="3 4">DSM 23871</strain>
    </source>
</reference>
<dbReference type="InterPro" id="IPR025509">
    <property type="entry name" value="DUF4396"/>
</dbReference>
<evidence type="ECO:0000256" key="1">
    <source>
        <dbReference type="SAM" id="Phobius"/>
    </source>
</evidence>
<feature type="transmembrane region" description="Helical" evidence="1">
    <location>
        <begin position="97"/>
        <end position="117"/>
    </location>
</feature>
<evidence type="ECO:0000313" key="3">
    <source>
        <dbReference type="EMBL" id="NYD74913.1"/>
    </source>
</evidence>
<feature type="transmembrane region" description="Helical" evidence="1">
    <location>
        <begin position="184"/>
        <end position="206"/>
    </location>
</feature>
<keyword evidence="1" id="KW-0812">Transmembrane</keyword>
<feature type="domain" description="DUF4396" evidence="2">
    <location>
        <begin position="141"/>
        <end position="291"/>
    </location>
</feature>
<feature type="transmembrane region" description="Helical" evidence="1">
    <location>
        <begin position="161"/>
        <end position="178"/>
    </location>
</feature>
<dbReference type="AlphaFoldDB" id="A0A852T232"/>
<evidence type="ECO:0000259" key="2">
    <source>
        <dbReference type="Pfam" id="PF14342"/>
    </source>
</evidence>
<keyword evidence="4" id="KW-1185">Reference proteome</keyword>
<name>A0A852T232_9MICO</name>
<protein>
    <recommendedName>
        <fullName evidence="2">DUF4396 domain-containing protein</fullName>
    </recommendedName>
</protein>
<dbReference type="Pfam" id="PF14342">
    <property type="entry name" value="DUF4396"/>
    <property type="match status" value="1"/>
</dbReference>
<comment type="caution">
    <text evidence="3">The sequence shown here is derived from an EMBL/GenBank/DDBJ whole genome shotgun (WGS) entry which is preliminary data.</text>
</comment>
<dbReference type="Proteomes" id="UP000589620">
    <property type="component" value="Unassembled WGS sequence"/>
</dbReference>
<feature type="transmembrane region" description="Helical" evidence="1">
    <location>
        <begin position="64"/>
        <end position="85"/>
    </location>
</feature>
<gene>
    <name evidence="3" type="ORF">BJ963_002432</name>
</gene>
<feature type="transmembrane region" description="Helical" evidence="1">
    <location>
        <begin position="263"/>
        <end position="286"/>
    </location>
</feature>
<organism evidence="3 4">
    <name type="scientific">Leifsonia soli</name>
    <dbReference type="NCBI Taxonomy" id="582665"/>
    <lineage>
        <taxon>Bacteria</taxon>
        <taxon>Bacillati</taxon>
        <taxon>Actinomycetota</taxon>
        <taxon>Actinomycetes</taxon>
        <taxon>Micrococcales</taxon>
        <taxon>Microbacteriaceae</taxon>
        <taxon>Leifsonia</taxon>
    </lineage>
</organism>
<keyword evidence="1" id="KW-1133">Transmembrane helix</keyword>
<sequence>MGGAIGIHIGPVMACADGGSTGGVDPVRNGGTVTDAFMQLLQLYRTLAAPRKDPITPPLAHFPGWFAVVATTSLLLGAACAVWVALDVVRRPQPMRVMAVVWPVTMLFGGLLGLWFYRAQGRAPRAGQEPSGRQTSLAASVGTGTSHCGAGCAIGDLIAEWLAFALPAVAVLGGWGWLFDDPMFAVWVIDFVLAFVIGIGFQYFAIAPMREQSAGRTLRDAVKADAASITAWQVGMFGVMALMQLLVFPVLWGGRAAVDSPEFWFAMQWAMLAGFATSYPVNWVLIRTGIKERM</sequence>
<evidence type="ECO:0000313" key="4">
    <source>
        <dbReference type="Proteomes" id="UP000589620"/>
    </source>
</evidence>
<accession>A0A852T232</accession>